<gene>
    <name evidence="1" type="ORF">PDJAM_G00209920</name>
</gene>
<evidence type="ECO:0000313" key="1">
    <source>
        <dbReference type="EMBL" id="MCJ8732307.1"/>
    </source>
</evidence>
<sequence length="97" mass="11479">MTWSKTEEYNTGAFHSHADLKNPHKERDIKRVCTSEPFIKPRLSLSQVKFTPQMIWSYFKFKKPQNDPQQTDFLPRESKKIPRGLATEQFRAPQVNN</sequence>
<reference evidence="1" key="1">
    <citation type="submission" date="2020-02" db="EMBL/GenBank/DDBJ databases">
        <title>Genome sequencing of the panga catfish, Pangasius djambal.</title>
        <authorList>
            <person name="Wen M."/>
            <person name="Zahm M."/>
            <person name="Roques C."/>
            <person name="Cabau C."/>
            <person name="Klopp C."/>
            <person name="Donnadieu C."/>
            <person name="Jouanno E."/>
            <person name="Avarre J.-C."/>
            <person name="Campet M."/>
            <person name="Ha T."/>
            <person name="Dugue R."/>
            <person name="Lampietro C."/>
            <person name="Louis A."/>
            <person name="Herpin A."/>
            <person name="Echchiki A."/>
            <person name="Berthelot C."/>
            <person name="Parey E."/>
            <person name="Roest-Crollius H."/>
            <person name="Braasch I."/>
            <person name="Postlethwait J.H."/>
            <person name="Bobe J."/>
            <person name="Montfort J."/>
            <person name="Bouchez O."/>
            <person name="Begum T."/>
            <person name="Schartl M."/>
            <person name="Gustiano R."/>
            <person name="Guiguen Y."/>
        </authorList>
    </citation>
    <scope>NUCLEOTIDE SEQUENCE</scope>
    <source>
        <strain evidence="1">Pdj_M5554</strain>
    </source>
</reference>
<dbReference type="EMBL" id="CM040979">
    <property type="protein sequence ID" value="MCJ8732307.1"/>
    <property type="molecule type" value="Genomic_DNA"/>
</dbReference>
<keyword evidence="2" id="KW-1185">Reference proteome</keyword>
<accession>A0ACC5YA99</accession>
<evidence type="ECO:0000313" key="2">
    <source>
        <dbReference type="Proteomes" id="UP000830395"/>
    </source>
</evidence>
<protein>
    <submittedName>
        <fullName evidence="1">Uncharacterized protein</fullName>
    </submittedName>
</protein>
<dbReference type="Proteomes" id="UP000830395">
    <property type="component" value="Chromosome 5"/>
</dbReference>
<comment type="caution">
    <text evidence="1">The sequence shown here is derived from an EMBL/GenBank/DDBJ whole genome shotgun (WGS) entry which is preliminary data.</text>
</comment>
<proteinExistence type="predicted"/>
<organism evidence="1 2">
    <name type="scientific">Pangasius djambal</name>
    <dbReference type="NCBI Taxonomy" id="1691987"/>
    <lineage>
        <taxon>Eukaryota</taxon>
        <taxon>Metazoa</taxon>
        <taxon>Chordata</taxon>
        <taxon>Craniata</taxon>
        <taxon>Vertebrata</taxon>
        <taxon>Euteleostomi</taxon>
        <taxon>Actinopterygii</taxon>
        <taxon>Neopterygii</taxon>
        <taxon>Teleostei</taxon>
        <taxon>Ostariophysi</taxon>
        <taxon>Siluriformes</taxon>
        <taxon>Pangasiidae</taxon>
        <taxon>Pangasius</taxon>
    </lineage>
</organism>
<name>A0ACC5YA99_9TELE</name>